<dbReference type="HAMAP" id="MF_00418">
    <property type="entry name" value="DapA"/>
    <property type="match status" value="1"/>
</dbReference>
<dbReference type="Pfam" id="PF00701">
    <property type="entry name" value="DHDPS"/>
    <property type="match status" value="1"/>
</dbReference>
<name>A0A5D4GU46_9HYPH</name>
<dbReference type="PROSITE" id="PS00665">
    <property type="entry name" value="DHDPS_1"/>
    <property type="match status" value="1"/>
</dbReference>
<feature type="binding site" evidence="12">
    <location>
        <position position="210"/>
    </location>
    <ligand>
        <name>pyruvate</name>
        <dbReference type="ChEBI" id="CHEBI:15361"/>
    </ligand>
</feature>
<dbReference type="GO" id="GO:0019877">
    <property type="term" value="P:diaminopimelate biosynthetic process"/>
    <property type="evidence" value="ECO:0007669"/>
    <property type="project" value="UniProtKB-UniRule"/>
</dbReference>
<comment type="caution">
    <text evidence="12">Was originally thought to be a dihydrodipicolinate synthase (DHDPS), catalyzing the condensation of (S)-aspartate-beta-semialdehyde [(S)-ASA] and pyruvate to dihydrodipicolinate (DHDP). However, it was shown in E.coli that the product of the enzymatic reaction is not dihydrodipicolinate but in fact (4S)-4-hydroxy-2,3,4,5-tetrahydro-(2S)-dipicolinic acid (HTPA), and that the consecutive dehydration reaction leading to DHDP is not spontaneous but catalyzed by DapB.</text>
</comment>
<evidence type="ECO:0000256" key="11">
    <source>
        <dbReference type="ARBA" id="ARBA00047836"/>
    </source>
</evidence>
<sequence>MTPSPADRFSGVFTALVTPFRDGGIDFDAFDALVERQLAAGVNGLVPVGTTGEAATLSEDEADELIRRTVQLARGRAMVVAGAGSNSTAAAVAKVERAQAAGADGLLVVTPYYNKPTQRGLVGHYESVCAATDLPVMLYSVPGRCGIEIAVSTCAILREKCPNVVAIKEAGGSVARVTQIRRACGADFPIHSGDDGLTLPFMASGAVGVTSVVSNVAPAEMVAMVAAWQRGDWAMALALHDELSELFDALFIEANPGPAKAALELAGLASAQLRAPMAPMETTSLDHLSGVLSRFRANPLFQEIR</sequence>
<keyword evidence="7 12" id="KW-0220">Diaminopimelate biosynthesis</keyword>
<comment type="pathway">
    <text evidence="2 12">Amino-acid biosynthesis; L-lysine biosynthesis via DAP pathway; (S)-tetrahydrodipicolinate from L-aspartate: step 3/4.</text>
</comment>
<evidence type="ECO:0000256" key="8">
    <source>
        <dbReference type="ARBA" id="ARBA00023154"/>
    </source>
</evidence>
<dbReference type="RefSeq" id="WP_148916398.1">
    <property type="nucleotide sequence ID" value="NZ_VSZS01000067.1"/>
</dbReference>
<evidence type="ECO:0000256" key="4">
    <source>
        <dbReference type="ARBA" id="ARBA00012086"/>
    </source>
</evidence>
<keyword evidence="8 12" id="KW-0457">Lysine biosynthesis</keyword>
<evidence type="ECO:0000256" key="10">
    <source>
        <dbReference type="ARBA" id="ARBA00023270"/>
    </source>
</evidence>
<evidence type="ECO:0000256" key="2">
    <source>
        <dbReference type="ARBA" id="ARBA00005120"/>
    </source>
</evidence>
<gene>
    <name evidence="12" type="primary">dapA</name>
    <name evidence="16" type="ORF">FY036_19285</name>
</gene>
<evidence type="ECO:0000256" key="12">
    <source>
        <dbReference type="HAMAP-Rule" id="MF_00418"/>
    </source>
</evidence>
<feature type="binding site" evidence="12 15">
    <location>
        <position position="51"/>
    </location>
    <ligand>
        <name>pyruvate</name>
        <dbReference type="ChEBI" id="CHEBI:15361"/>
    </ligand>
</feature>
<dbReference type="OrthoDB" id="9782828at2"/>
<evidence type="ECO:0000256" key="5">
    <source>
        <dbReference type="ARBA" id="ARBA00022490"/>
    </source>
</evidence>
<dbReference type="PRINTS" id="PR00146">
    <property type="entry name" value="DHPICSNTHASE"/>
</dbReference>
<comment type="subcellular location">
    <subcellularLocation>
        <location evidence="12">Cytoplasm</location>
    </subcellularLocation>
</comment>
<comment type="catalytic activity">
    <reaction evidence="11 12">
        <text>L-aspartate 4-semialdehyde + pyruvate = (2S,4S)-4-hydroxy-2,3,4,5-tetrahydrodipicolinate + H2O + H(+)</text>
        <dbReference type="Rhea" id="RHEA:34171"/>
        <dbReference type="ChEBI" id="CHEBI:15361"/>
        <dbReference type="ChEBI" id="CHEBI:15377"/>
        <dbReference type="ChEBI" id="CHEBI:15378"/>
        <dbReference type="ChEBI" id="CHEBI:67139"/>
        <dbReference type="ChEBI" id="CHEBI:537519"/>
        <dbReference type="EC" id="4.3.3.7"/>
    </reaction>
</comment>
<comment type="similarity">
    <text evidence="3 12 13">Belongs to the DapA family.</text>
</comment>
<dbReference type="PANTHER" id="PTHR12128">
    <property type="entry name" value="DIHYDRODIPICOLINATE SYNTHASE"/>
    <property type="match status" value="1"/>
</dbReference>
<keyword evidence="10 12" id="KW-0704">Schiff base</keyword>
<dbReference type="Proteomes" id="UP000323258">
    <property type="component" value="Unassembled WGS sequence"/>
</dbReference>
<proteinExistence type="inferred from homology"/>
<evidence type="ECO:0000256" key="6">
    <source>
        <dbReference type="ARBA" id="ARBA00022605"/>
    </source>
</evidence>
<evidence type="ECO:0000313" key="16">
    <source>
        <dbReference type="EMBL" id="TYR30040.1"/>
    </source>
</evidence>
<dbReference type="EMBL" id="VSZS01000067">
    <property type="protein sequence ID" value="TYR30040.1"/>
    <property type="molecule type" value="Genomic_DNA"/>
</dbReference>
<dbReference type="InterPro" id="IPR005263">
    <property type="entry name" value="DapA"/>
</dbReference>
<evidence type="ECO:0000313" key="17">
    <source>
        <dbReference type="Proteomes" id="UP000323258"/>
    </source>
</evidence>
<dbReference type="GO" id="GO:0009089">
    <property type="term" value="P:lysine biosynthetic process via diaminopimelate"/>
    <property type="evidence" value="ECO:0007669"/>
    <property type="project" value="UniProtKB-UniRule"/>
</dbReference>
<feature type="site" description="Part of a proton relay during catalysis" evidence="12">
    <location>
        <position position="113"/>
    </location>
</feature>
<keyword evidence="17" id="KW-1185">Reference proteome</keyword>
<keyword evidence="6 12" id="KW-0028">Amino-acid biosynthesis</keyword>
<comment type="caution">
    <text evidence="16">The sequence shown here is derived from an EMBL/GenBank/DDBJ whole genome shotgun (WGS) entry which is preliminary data.</text>
</comment>
<feature type="active site" description="Schiff-base intermediate with substrate" evidence="12 14">
    <location>
        <position position="168"/>
    </location>
</feature>
<dbReference type="InterPro" id="IPR002220">
    <property type="entry name" value="DapA-like"/>
</dbReference>
<reference evidence="16 17" key="1">
    <citation type="submission" date="2019-08" db="EMBL/GenBank/DDBJ databases">
        <authorList>
            <person name="Seo Y.L."/>
        </authorList>
    </citation>
    <scope>NUCLEOTIDE SEQUENCE [LARGE SCALE GENOMIC DNA]</scope>
    <source>
        <strain evidence="16 17">MaA-C15</strain>
    </source>
</reference>
<dbReference type="NCBIfam" id="TIGR00674">
    <property type="entry name" value="dapA"/>
    <property type="match status" value="1"/>
</dbReference>
<protein>
    <recommendedName>
        <fullName evidence="4 12">4-hydroxy-tetrahydrodipicolinate synthase</fullName>
        <shortName evidence="12">HTPA synthase</shortName>
        <ecNumber evidence="4 12">4.3.3.7</ecNumber>
    </recommendedName>
</protein>
<evidence type="ECO:0000256" key="13">
    <source>
        <dbReference type="PIRNR" id="PIRNR001365"/>
    </source>
</evidence>
<dbReference type="GO" id="GO:0008840">
    <property type="term" value="F:4-hydroxy-tetrahydrodipicolinate synthase activity"/>
    <property type="evidence" value="ECO:0007669"/>
    <property type="project" value="UniProtKB-UniRule"/>
</dbReference>
<dbReference type="GO" id="GO:0005829">
    <property type="term" value="C:cytosol"/>
    <property type="evidence" value="ECO:0007669"/>
    <property type="project" value="TreeGrafter"/>
</dbReference>
<keyword evidence="5 12" id="KW-0963">Cytoplasm</keyword>
<evidence type="ECO:0000256" key="15">
    <source>
        <dbReference type="PIRSR" id="PIRSR001365-2"/>
    </source>
</evidence>
<comment type="function">
    <text evidence="1 12">Catalyzes the condensation of (S)-aspartate-beta-semialdehyde [(S)-ASA] and pyruvate to 4-hydroxy-tetrahydrodipicolinate (HTPA).</text>
</comment>
<dbReference type="PANTHER" id="PTHR12128:SF66">
    <property type="entry name" value="4-HYDROXY-2-OXOGLUTARATE ALDOLASE, MITOCHONDRIAL"/>
    <property type="match status" value="1"/>
</dbReference>
<dbReference type="SMART" id="SM01130">
    <property type="entry name" value="DHDPS"/>
    <property type="match status" value="1"/>
</dbReference>
<evidence type="ECO:0000256" key="9">
    <source>
        <dbReference type="ARBA" id="ARBA00023239"/>
    </source>
</evidence>
<evidence type="ECO:0000256" key="7">
    <source>
        <dbReference type="ARBA" id="ARBA00022915"/>
    </source>
</evidence>
<evidence type="ECO:0000256" key="14">
    <source>
        <dbReference type="PIRSR" id="PIRSR001365-1"/>
    </source>
</evidence>
<dbReference type="AlphaFoldDB" id="A0A5D4GU46"/>
<accession>A0A5D4GU46</accession>
<dbReference type="Gene3D" id="3.20.20.70">
    <property type="entry name" value="Aldolase class I"/>
    <property type="match status" value="1"/>
</dbReference>
<feature type="active site" description="Proton donor/acceptor" evidence="12 14">
    <location>
        <position position="139"/>
    </location>
</feature>
<evidence type="ECO:0000256" key="3">
    <source>
        <dbReference type="ARBA" id="ARBA00007592"/>
    </source>
</evidence>
<comment type="subunit">
    <text evidence="12">Homotetramer; dimer of dimers.</text>
</comment>
<dbReference type="EC" id="4.3.3.7" evidence="4 12"/>
<evidence type="ECO:0000256" key="1">
    <source>
        <dbReference type="ARBA" id="ARBA00003294"/>
    </source>
</evidence>
<keyword evidence="9 12" id="KW-0456">Lyase</keyword>
<organism evidence="16 17">
    <name type="scientific">Neoaquamicrobium microcysteis</name>
    <dbReference type="NCBI Taxonomy" id="2682781"/>
    <lineage>
        <taxon>Bacteria</taxon>
        <taxon>Pseudomonadati</taxon>
        <taxon>Pseudomonadota</taxon>
        <taxon>Alphaproteobacteria</taxon>
        <taxon>Hyphomicrobiales</taxon>
        <taxon>Phyllobacteriaceae</taxon>
        <taxon>Neoaquamicrobium</taxon>
    </lineage>
</organism>
<dbReference type="SUPFAM" id="SSF51569">
    <property type="entry name" value="Aldolase"/>
    <property type="match status" value="1"/>
</dbReference>
<dbReference type="PIRSF" id="PIRSF001365">
    <property type="entry name" value="DHDPS"/>
    <property type="match status" value="1"/>
</dbReference>
<feature type="site" description="Part of a proton relay during catalysis" evidence="12">
    <location>
        <position position="50"/>
    </location>
</feature>
<dbReference type="InterPro" id="IPR020624">
    <property type="entry name" value="Schiff_base-form_aldolases_CS"/>
</dbReference>
<dbReference type="InterPro" id="IPR013785">
    <property type="entry name" value="Aldolase_TIM"/>
</dbReference>
<dbReference type="CDD" id="cd00950">
    <property type="entry name" value="DHDPS"/>
    <property type="match status" value="1"/>
</dbReference>
<dbReference type="UniPathway" id="UPA00034">
    <property type="reaction ID" value="UER00017"/>
</dbReference>
<reference evidence="16 17" key="2">
    <citation type="submission" date="2019-09" db="EMBL/GenBank/DDBJ databases">
        <title>Mesorhizobium sp. MaA-C15 isolated from Microcystis aeruginosa.</title>
        <authorList>
            <person name="Jeong S.E."/>
            <person name="Jin H.M."/>
            <person name="Jeon C.O."/>
        </authorList>
    </citation>
    <scope>NUCLEOTIDE SEQUENCE [LARGE SCALE GENOMIC DNA]</scope>
    <source>
        <strain evidence="16 17">MaA-C15</strain>
    </source>
</reference>